<proteinExistence type="predicted"/>
<name>A0AAD6TR62_9AGAR</name>
<protein>
    <submittedName>
        <fullName evidence="2">Uncharacterized protein</fullName>
    </submittedName>
</protein>
<dbReference type="AlphaFoldDB" id="A0AAD6TR62"/>
<dbReference type="Proteomes" id="UP001222325">
    <property type="component" value="Unassembled WGS sequence"/>
</dbReference>
<dbReference type="EMBL" id="JARJCN010000079">
    <property type="protein sequence ID" value="KAJ7076638.1"/>
    <property type="molecule type" value="Genomic_DNA"/>
</dbReference>
<evidence type="ECO:0000313" key="2">
    <source>
        <dbReference type="EMBL" id="KAJ7076638.1"/>
    </source>
</evidence>
<accession>A0AAD6TR62</accession>
<reference evidence="2" key="1">
    <citation type="submission" date="2023-03" db="EMBL/GenBank/DDBJ databases">
        <title>Massive genome expansion in bonnet fungi (Mycena s.s.) driven by repeated elements and novel gene families across ecological guilds.</title>
        <authorList>
            <consortium name="Lawrence Berkeley National Laboratory"/>
            <person name="Harder C.B."/>
            <person name="Miyauchi S."/>
            <person name="Viragh M."/>
            <person name="Kuo A."/>
            <person name="Thoen E."/>
            <person name="Andreopoulos B."/>
            <person name="Lu D."/>
            <person name="Skrede I."/>
            <person name="Drula E."/>
            <person name="Henrissat B."/>
            <person name="Morin E."/>
            <person name="Kohler A."/>
            <person name="Barry K."/>
            <person name="LaButti K."/>
            <person name="Morin E."/>
            <person name="Salamov A."/>
            <person name="Lipzen A."/>
            <person name="Mereny Z."/>
            <person name="Hegedus B."/>
            <person name="Baldrian P."/>
            <person name="Stursova M."/>
            <person name="Weitz H."/>
            <person name="Taylor A."/>
            <person name="Grigoriev I.V."/>
            <person name="Nagy L.G."/>
            <person name="Martin F."/>
            <person name="Kauserud H."/>
        </authorList>
    </citation>
    <scope>NUCLEOTIDE SEQUENCE</scope>
    <source>
        <strain evidence="2">CBHHK173m</strain>
    </source>
</reference>
<evidence type="ECO:0000313" key="3">
    <source>
        <dbReference type="Proteomes" id="UP001222325"/>
    </source>
</evidence>
<evidence type="ECO:0000256" key="1">
    <source>
        <dbReference type="SAM" id="MobiDB-lite"/>
    </source>
</evidence>
<gene>
    <name evidence="2" type="ORF">B0H15DRAFT_934227</name>
</gene>
<comment type="caution">
    <text evidence="2">The sequence shown here is derived from an EMBL/GenBank/DDBJ whole genome shotgun (WGS) entry which is preliminary data.</text>
</comment>
<feature type="region of interest" description="Disordered" evidence="1">
    <location>
        <begin position="1"/>
        <end position="30"/>
    </location>
</feature>
<sequence>MSTSSARPRRNGVPSAKIADRDNGEVPSALHQQTLDIKPILDVIKTIAKLTSQLPETVPEASDDDKIYRVITTLEGIDDSVAGTFNRRFDALFGNNERDANVSAHLVQMRHSSTT</sequence>
<organism evidence="2 3">
    <name type="scientific">Mycena belliarum</name>
    <dbReference type="NCBI Taxonomy" id="1033014"/>
    <lineage>
        <taxon>Eukaryota</taxon>
        <taxon>Fungi</taxon>
        <taxon>Dikarya</taxon>
        <taxon>Basidiomycota</taxon>
        <taxon>Agaricomycotina</taxon>
        <taxon>Agaricomycetes</taxon>
        <taxon>Agaricomycetidae</taxon>
        <taxon>Agaricales</taxon>
        <taxon>Marasmiineae</taxon>
        <taxon>Mycenaceae</taxon>
        <taxon>Mycena</taxon>
    </lineage>
</organism>
<keyword evidence="3" id="KW-1185">Reference proteome</keyword>